<keyword evidence="2 6" id="KW-0963">Cytoplasm</keyword>
<dbReference type="InterPro" id="IPR015946">
    <property type="entry name" value="KH_dom-like_a/b"/>
</dbReference>
<keyword evidence="3 7" id="KW-0694">RNA-binding</keyword>
<keyword evidence="1 6" id="KW-0806">Transcription termination</keyword>
<evidence type="ECO:0000313" key="12">
    <source>
        <dbReference type="EMBL" id="AKV77714.1"/>
    </source>
</evidence>
<dbReference type="Pfam" id="PF26594">
    <property type="entry name" value="KH_NusA_2nd"/>
    <property type="match status" value="1"/>
</dbReference>
<dbReference type="FunFam" id="3.30.300.20:FF:000024">
    <property type="entry name" value="Probable transcription termination protein NusA"/>
    <property type="match status" value="1"/>
</dbReference>
<keyword evidence="4 6" id="KW-0805">Transcription regulation</keyword>
<evidence type="ECO:0000313" key="20">
    <source>
        <dbReference type="Proteomes" id="UP000068832"/>
    </source>
</evidence>
<dbReference type="CDD" id="cd22531">
    <property type="entry name" value="KH-II_NusA_arch_rpt2"/>
    <property type="match status" value="1"/>
</dbReference>
<reference evidence="14 16" key="3">
    <citation type="submission" date="2015-07" db="EMBL/GenBank/DDBJ databases">
        <title>Physiological, transcriptional responses and genome re-sequencing of acid resistant extremely thermoacidophilic Metallosphaera sedula SARC-M1.</title>
        <authorList>
            <person name="Ai C."/>
            <person name="McCarthy S."/>
            <person name="Eckrich V."/>
            <person name="Rudrappa D."/>
            <person name="Qiu G."/>
            <person name="Blum P."/>
        </authorList>
    </citation>
    <scope>NUCLEOTIDE SEQUENCE [LARGE SCALE GENOMIC DNA]</scope>
    <source>
        <strain evidence="14 16">SARC-M1</strain>
    </source>
</reference>
<evidence type="ECO:0000313" key="17">
    <source>
        <dbReference type="Proteomes" id="UP000061362"/>
    </source>
</evidence>
<accession>A0A088E1P8</accession>
<dbReference type="Proteomes" id="UP000056255">
    <property type="component" value="Chromosome"/>
</dbReference>
<dbReference type="SMART" id="SM00322">
    <property type="entry name" value="KH"/>
    <property type="match status" value="1"/>
</dbReference>
<reference evidence="17 18" key="2">
    <citation type="journal article" date="2015" name="Genome Announc.">
        <title>Complete Genome Sequences of Evolved Arsenate-Resistant Metallosphaera sedula Strains.</title>
        <authorList>
            <person name="Ai C."/>
            <person name="McCarthy S."/>
            <person name="Schackwitz W."/>
            <person name="Martin J."/>
            <person name="Lipzen A."/>
            <person name="Blum P."/>
        </authorList>
    </citation>
    <scope>NUCLEOTIDE SEQUENCE [LARGE SCALE GENOMIC DNA]</scope>
    <source>
        <strain evidence="12 18">ARS120-1</strain>
        <strain evidence="13 17">ARS120-2</strain>
        <strain evidence="10 20">ARS50-1</strain>
        <strain evidence="11 19">ARS50-2</strain>
    </source>
</reference>
<name>A0A088E1P8_9CREN</name>
<dbReference type="InterPro" id="IPR004087">
    <property type="entry name" value="KH_dom"/>
</dbReference>
<dbReference type="PATRIC" id="fig|43687.5.peg.38"/>
<dbReference type="PANTHER" id="PTHR22648:SF0">
    <property type="entry name" value="TRANSCRIPTION TERMINATION_ANTITERMINATION PROTEIN NUSA"/>
    <property type="match status" value="1"/>
</dbReference>
<evidence type="ECO:0000259" key="8">
    <source>
        <dbReference type="SMART" id="SM00322"/>
    </source>
</evidence>
<dbReference type="EMBL" id="CP012172">
    <property type="protein sequence ID" value="AKV73224.1"/>
    <property type="molecule type" value="Genomic_DNA"/>
</dbReference>
<evidence type="ECO:0000313" key="15">
    <source>
        <dbReference type="Proteomes" id="UP000029084"/>
    </source>
</evidence>
<sequence length="143" mass="16048">MPDIKLTPEEMRYMSLFQDVTKVTVRDCVIDEEGNRIIFLVDPENMGMAIGKGGMNIKKLKKIIGKDIEVVAYSENLEDLIKNLMSPARVKSVKTIDSNSRKTVHVTVDPQDKAIAIGKAGRNVSRAKIILKRYMDIDSVIIN</sequence>
<dbReference type="GO" id="GO:0003723">
    <property type="term" value="F:RNA binding"/>
    <property type="evidence" value="ECO:0007669"/>
    <property type="project" value="UniProtKB-UniRule"/>
</dbReference>
<evidence type="ECO:0000313" key="9">
    <source>
        <dbReference type="EMBL" id="AIM26201.1"/>
    </source>
</evidence>
<dbReference type="PANTHER" id="PTHR22648">
    <property type="entry name" value="TRANSCRIPTION TERMINATION FACTOR NUSA"/>
    <property type="match status" value="1"/>
</dbReference>
<comment type="function">
    <text evidence="6">Participates in transcription termination.</text>
</comment>
<dbReference type="InterPro" id="IPR030842">
    <property type="entry name" value="TF_NusA_bacterial"/>
</dbReference>
<evidence type="ECO:0000256" key="4">
    <source>
        <dbReference type="ARBA" id="ARBA00023015"/>
    </source>
</evidence>
<dbReference type="Gene3D" id="3.30.300.20">
    <property type="match status" value="2"/>
</dbReference>
<dbReference type="GO" id="GO:0006353">
    <property type="term" value="P:DNA-templated transcription termination"/>
    <property type="evidence" value="ECO:0007669"/>
    <property type="project" value="UniProtKB-UniRule"/>
</dbReference>
<dbReference type="GO" id="GO:0003746">
    <property type="term" value="F:translation elongation factor activity"/>
    <property type="evidence" value="ECO:0007669"/>
    <property type="project" value="UniProtKB-KW"/>
</dbReference>
<evidence type="ECO:0000256" key="3">
    <source>
        <dbReference type="ARBA" id="ARBA00022884"/>
    </source>
</evidence>
<keyword evidence="10" id="KW-0251">Elongation factor</keyword>
<dbReference type="CDD" id="cd22530">
    <property type="entry name" value="KH-II_NusA_arch_rpt1"/>
    <property type="match status" value="1"/>
</dbReference>
<dbReference type="GO" id="GO:0031564">
    <property type="term" value="P:transcription antitermination"/>
    <property type="evidence" value="ECO:0007669"/>
    <property type="project" value="InterPro"/>
</dbReference>
<evidence type="ECO:0000256" key="2">
    <source>
        <dbReference type="ARBA" id="ARBA00022490"/>
    </source>
</evidence>
<dbReference type="Proteomes" id="UP000061362">
    <property type="component" value="Chromosome"/>
</dbReference>
<dbReference type="InterPro" id="IPR009019">
    <property type="entry name" value="KH_sf_prok-type"/>
</dbReference>
<dbReference type="HAMAP" id="MF_00945_A">
    <property type="entry name" value="NusA_A"/>
    <property type="match status" value="1"/>
</dbReference>
<proteinExistence type="inferred from homology"/>
<keyword evidence="5 6" id="KW-0804">Transcription</keyword>
<dbReference type="EMBL" id="CP008822">
    <property type="protein sequence ID" value="AIM26201.1"/>
    <property type="molecule type" value="Genomic_DNA"/>
</dbReference>
<evidence type="ECO:0000313" key="19">
    <source>
        <dbReference type="Proteomes" id="UP000062475"/>
    </source>
</evidence>
<dbReference type="EMBL" id="CP012173">
    <property type="protein sequence ID" value="AKV75468.1"/>
    <property type="molecule type" value="Genomic_DNA"/>
</dbReference>
<dbReference type="Proteomes" id="UP000029084">
    <property type="component" value="Chromosome"/>
</dbReference>
<dbReference type="NCBIfam" id="TIGR01952">
    <property type="entry name" value="nusA_arch"/>
    <property type="match status" value="1"/>
</dbReference>
<dbReference type="Proteomes" id="UP000068832">
    <property type="component" value="Chromosome"/>
</dbReference>
<dbReference type="OrthoDB" id="4116at2157"/>
<evidence type="ECO:0000313" key="13">
    <source>
        <dbReference type="EMBL" id="AKV79959.1"/>
    </source>
</evidence>
<evidence type="ECO:0000313" key="16">
    <source>
        <dbReference type="Proteomes" id="UP000056255"/>
    </source>
</evidence>
<evidence type="ECO:0000313" key="14">
    <source>
        <dbReference type="EMBL" id="AKV82203.1"/>
    </source>
</evidence>
<gene>
    <name evidence="6" type="primary">nusA</name>
    <name evidence="9" type="ORF">HA72_0037</name>
    <name evidence="10" type="ORF">MsedA_0038</name>
    <name evidence="11" type="ORF">MsedB_0038</name>
    <name evidence="12" type="ORF">MsedC_0037</name>
    <name evidence="13" type="ORF">MsedD_0038</name>
    <name evidence="14" type="ORF">MsedE_0038</name>
</gene>
<evidence type="ECO:0000313" key="10">
    <source>
        <dbReference type="EMBL" id="AKV73224.1"/>
    </source>
</evidence>
<dbReference type="AlphaFoldDB" id="A0A088E1P8"/>
<comment type="similarity">
    <text evidence="6">Belongs to the NusA family.</text>
</comment>
<dbReference type="EMBL" id="CP012174">
    <property type="protein sequence ID" value="AKV77714.1"/>
    <property type="molecule type" value="Genomic_DNA"/>
</dbReference>
<dbReference type="PROSITE" id="PS50084">
    <property type="entry name" value="KH_TYPE_1"/>
    <property type="match status" value="1"/>
</dbReference>
<evidence type="ECO:0000313" key="11">
    <source>
        <dbReference type="EMBL" id="AKV75468.1"/>
    </source>
</evidence>
<dbReference type="Proteomes" id="UP000062398">
    <property type="component" value="Chromosome"/>
</dbReference>
<dbReference type="InterPro" id="IPR004044">
    <property type="entry name" value="KH_dom_type_2"/>
</dbReference>
<evidence type="ECO:0000256" key="7">
    <source>
        <dbReference type="PROSITE-ProRule" id="PRU00117"/>
    </source>
</evidence>
<dbReference type="Pfam" id="PF07650">
    <property type="entry name" value="KH_2"/>
    <property type="match status" value="1"/>
</dbReference>
<dbReference type="SUPFAM" id="SSF54814">
    <property type="entry name" value="Prokaryotic type KH domain (KH-domain type II)"/>
    <property type="match status" value="2"/>
</dbReference>
<evidence type="ECO:0000256" key="6">
    <source>
        <dbReference type="HAMAP-Rule" id="MF_00945"/>
    </source>
</evidence>
<keyword evidence="10" id="KW-0648">Protein biosynthesis</keyword>
<evidence type="ECO:0000256" key="1">
    <source>
        <dbReference type="ARBA" id="ARBA00022472"/>
    </source>
</evidence>
<evidence type="ECO:0000256" key="5">
    <source>
        <dbReference type="ARBA" id="ARBA00023163"/>
    </source>
</evidence>
<dbReference type="GO" id="GO:0005829">
    <property type="term" value="C:cytosol"/>
    <property type="evidence" value="ECO:0007669"/>
    <property type="project" value="TreeGrafter"/>
</dbReference>
<feature type="domain" description="K Homology" evidence="8">
    <location>
        <begin position="33"/>
        <end position="125"/>
    </location>
</feature>
<dbReference type="EMBL" id="CP012175">
    <property type="protein sequence ID" value="AKV79959.1"/>
    <property type="molecule type" value="Genomic_DNA"/>
</dbReference>
<dbReference type="InterPro" id="IPR058582">
    <property type="entry name" value="KH_NusA_2nd"/>
</dbReference>
<organism evidence="9 15">
    <name type="scientific">Metallosphaera sedula</name>
    <dbReference type="NCBI Taxonomy" id="43687"/>
    <lineage>
        <taxon>Archaea</taxon>
        <taxon>Thermoproteota</taxon>
        <taxon>Thermoprotei</taxon>
        <taxon>Sulfolobales</taxon>
        <taxon>Sulfolobaceae</taxon>
        <taxon>Metallosphaera</taxon>
    </lineage>
</organism>
<dbReference type="RefSeq" id="WP_011921183.1">
    <property type="nucleotide sequence ID" value="NZ_AP019770.1"/>
</dbReference>
<evidence type="ECO:0000313" key="18">
    <source>
        <dbReference type="Proteomes" id="UP000062398"/>
    </source>
</evidence>
<dbReference type="GeneID" id="97614954"/>
<dbReference type="Proteomes" id="UP000062475">
    <property type="component" value="Chromosome"/>
</dbReference>
<dbReference type="EMBL" id="CP012176">
    <property type="protein sequence ID" value="AKV82203.1"/>
    <property type="molecule type" value="Genomic_DNA"/>
</dbReference>
<reference evidence="9 15" key="1">
    <citation type="journal article" date="2014" name="J. Bacteriol.">
        <title>Role of an Archaeal PitA Transporter in the Copper and Arsenic Resistance of Metallosphaera sedula, an Extreme Thermoacidophile.</title>
        <authorList>
            <person name="McCarthy S."/>
            <person name="Ai C."/>
            <person name="Wheaton G."/>
            <person name="Tevatia R."/>
            <person name="Eckrich V."/>
            <person name="Kelly R."/>
            <person name="Blum P."/>
        </authorList>
    </citation>
    <scope>NUCLEOTIDE SEQUENCE [LARGE SCALE GENOMIC DNA]</scope>
    <source>
        <strain evidence="9 15">CuR1</strain>
    </source>
</reference>
<comment type="subcellular location">
    <subcellularLocation>
        <location evidence="6">Cytoplasm</location>
    </subcellularLocation>
</comment>
<protein>
    <recommendedName>
        <fullName evidence="6">Probable transcription termination protein NusA</fullName>
    </recommendedName>
</protein>
<dbReference type="InterPro" id="IPR010212">
    <property type="entry name" value="NusA_arc"/>
</dbReference>
<dbReference type="OMA" id="NTDQIKY"/>